<dbReference type="GeneID" id="14918976"/>
<dbReference type="InterPro" id="IPR011705">
    <property type="entry name" value="BACK"/>
</dbReference>
<dbReference type="Gene3D" id="3.30.710.10">
    <property type="entry name" value="Potassium Channel Kv1.1, Chain A"/>
    <property type="match status" value="1"/>
</dbReference>
<dbReference type="Pfam" id="PF00651">
    <property type="entry name" value="BTB"/>
    <property type="match status" value="1"/>
</dbReference>
<dbReference type="AlphaFoldDB" id="L8GY98"/>
<dbReference type="SUPFAM" id="SSF54695">
    <property type="entry name" value="POZ domain"/>
    <property type="match status" value="1"/>
</dbReference>
<dbReference type="CDD" id="cd11709">
    <property type="entry name" value="SPRY"/>
    <property type="match status" value="1"/>
</dbReference>
<accession>L8GY98</accession>
<evidence type="ECO:0000259" key="2">
    <source>
        <dbReference type="PROSITE" id="PS50188"/>
    </source>
</evidence>
<dbReference type="CDD" id="cd14348">
    <property type="entry name" value="UBA_p47"/>
    <property type="match status" value="1"/>
</dbReference>
<dbReference type="Pfam" id="PF00622">
    <property type="entry name" value="SPRY"/>
    <property type="match status" value="1"/>
</dbReference>
<evidence type="ECO:0000313" key="4">
    <source>
        <dbReference type="Proteomes" id="UP000011083"/>
    </source>
</evidence>
<dbReference type="VEuPathDB" id="AmoebaDB:ACA1_369820"/>
<protein>
    <submittedName>
        <fullName evidence="3">BTB/POZ domain containing protein</fullName>
    </submittedName>
</protein>
<feature type="domain" description="B30.2/SPRY" evidence="2">
    <location>
        <begin position="335"/>
        <end position="536"/>
    </location>
</feature>
<dbReference type="InterPro" id="IPR013320">
    <property type="entry name" value="ConA-like_dom_sf"/>
</dbReference>
<gene>
    <name evidence="3" type="ORF">ACA1_369820</name>
</gene>
<dbReference type="InterPro" id="IPR051481">
    <property type="entry name" value="BTB-POZ/Galectin-3-binding"/>
</dbReference>
<dbReference type="Pfam" id="PF14555">
    <property type="entry name" value="UBA_4"/>
    <property type="match status" value="1"/>
</dbReference>
<dbReference type="PROSITE" id="PS50097">
    <property type="entry name" value="BTB"/>
    <property type="match status" value="1"/>
</dbReference>
<dbReference type="SUPFAM" id="SSF49899">
    <property type="entry name" value="Concanavalin A-like lectins/glucanases"/>
    <property type="match status" value="1"/>
</dbReference>
<dbReference type="InterPro" id="IPR011333">
    <property type="entry name" value="SKP1/BTB/POZ_sf"/>
</dbReference>
<dbReference type="SMART" id="SM00225">
    <property type="entry name" value="BTB"/>
    <property type="match status" value="1"/>
</dbReference>
<evidence type="ECO:0000313" key="3">
    <source>
        <dbReference type="EMBL" id="ELR18239.1"/>
    </source>
</evidence>
<dbReference type="InterPro" id="IPR003877">
    <property type="entry name" value="SPRY_dom"/>
</dbReference>
<dbReference type="SMART" id="SM00875">
    <property type="entry name" value="BACK"/>
    <property type="match status" value="1"/>
</dbReference>
<dbReference type="PROSITE" id="PS50188">
    <property type="entry name" value="B302_SPRY"/>
    <property type="match status" value="1"/>
</dbReference>
<dbReference type="InterPro" id="IPR009060">
    <property type="entry name" value="UBA-like_sf"/>
</dbReference>
<dbReference type="RefSeq" id="XP_004340259.1">
    <property type="nucleotide sequence ID" value="XM_004340211.1"/>
</dbReference>
<dbReference type="InterPro" id="IPR043136">
    <property type="entry name" value="B30.2/SPRY_sf"/>
</dbReference>
<dbReference type="Pfam" id="PF07707">
    <property type="entry name" value="BACK"/>
    <property type="match status" value="1"/>
</dbReference>
<dbReference type="Proteomes" id="UP000011083">
    <property type="component" value="Unassembled WGS sequence"/>
</dbReference>
<evidence type="ECO:0000259" key="1">
    <source>
        <dbReference type="PROSITE" id="PS50097"/>
    </source>
</evidence>
<dbReference type="Gene3D" id="2.60.120.920">
    <property type="match status" value="1"/>
</dbReference>
<dbReference type="STRING" id="1257118.L8GY98"/>
<dbReference type="EMBL" id="KB007960">
    <property type="protein sequence ID" value="ELR18239.1"/>
    <property type="molecule type" value="Genomic_DNA"/>
</dbReference>
<keyword evidence="4" id="KW-1185">Reference proteome</keyword>
<dbReference type="PANTHER" id="PTHR24410">
    <property type="entry name" value="HL07962P-RELATED"/>
    <property type="match status" value="1"/>
</dbReference>
<proteinExistence type="predicted"/>
<dbReference type="CDD" id="cd18186">
    <property type="entry name" value="BTB_POZ_ZBTB_KLHL-like"/>
    <property type="match status" value="1"/>
</dbReference>
<name>L8GY98_ACACF</name>
<feature type="domain" description="BTB" evidence="1">
    <location>
        <begin position="94"/>
        <end position="178"/>
    </location>
</feature>
<dbReference type="Gene3D" id="1.10.8.10">
    <property type="entry name" value="DNA helicase RuvA subunit, C-terminal domain"/>
    <property type="match status" value="1"/>
</dbReference>
<sequence length="538" mass="59619">MEDQEVQIATFSSVTGADAEAGRFFMEMTGWNMEQAISAFFDQGGVAALPARSDPVDNGRGKEPVERAVSFVAKAFGGHLQKGLRQLLAARMFTDVTLNVLQENQEPVSVPAHKFVLSMASQEFKLLLWNSSKDMENAMDEEDACEVKEVDVDIGNIPLRIFNYMLDFIYTGTTSFAESDLLLLIELASKYRVVSLREKCGEMLYDDNKDVASLMEIAAKYGCVKLGQLCAQYFARNWTRASKDGTLMRLNPGMWEELLRRDEIEAYEEDIFAAVIRYSQDQIYERADRVLEQLLPLIRFPLLETRFLLEDVGKNPILEILPITHELLHEAFRYKLCPDPHLTQAGRCKPRKGALRWSATQKSGDIVVSDNRMTASYRASSAANRWNTVLAETYVRAPGKHTFYIRVDACNSGWMFIGVATKDWNGWRSSGGAGGRGRVHSATTYIGNVAPSWSIASSAGWGKTDAGGSNVPYGNGFSTGDVVKLVIDSDEKTVSYAVNGLDLGVAFTGLPHELRVGVTLYGPGDRVTIVQGDKKTSD</sequence>
<reference evidence="3 4" key="1">
    <citation type="journal article" date="2013" name="Genome Biol.">
        <title>Genome of Acanthamoeba castellanii highlights extensive lateral gene transfer and early evolution of tyrosine kinase signaling.</title>
        <authorList>
            <person name="Clarke M."/>
            <person name="Lohan A.J."/>
            <person name="Liu B."/>
            <person name="Lagkouvardos I."/>
            <person name="Roy S."/>
            <person name="Zafar N."/>
            <person name="Bertelli C."/>
            <person name="Schilde C."/>
            <person name="Kianianmomeni A."/>
            <person name="Burglin T.R."/>
            <person name="Frech C."/>
            <person name="Turcotte B."/>
            <person name="Kopec K.O."/>
            <person name="Synnott J.M."/>
            <person name="Choo C."/>
            <person name="Paponov I."/>
            <person name="Finkler A."/>
            <person name="Soon Heng Tan C."/>
            <person name="Hutchins A.P."/>
            <person name="Weinmeier T."/>
            <person name="Rattei T."/>
            <person name="Chu J.S."/>
            <person name="Gimenez G."/>
            <person name="Irimia M."/>
            <person name="Rigden D.J."/>
            <person name="Fitzpatrick D.A."/>
            <person name="Lorenzo-Morales J."/>
            <person name="Bateman A."/>
            <person name="Chiu C.H."/>
            <person name="Tang P."/>
            <person name="Hegemann P."/>
            <person name="Fromm H."/>
            <person name="Raoult D."/>
            <person name="Greub G."/>
            <person name="Miranda-Saavedra D."/>
            <person name="Chen N."/>
            <person name="Nash P."/>
            <person name="Ginger M.L."/>
            <person name="Horn M."/>
            <person name="Schaap P."/>
            <person name="Caler L."/>
            <person name="Loftus B."/>
        </authorList>
    </citation>
    <scope>NUCLEOTIDE SEQUENCE [LARGE SCALE GENOMIC DNA]</scope>
    <source>
        <strain evidence="3 4">Neff</strain>
    </source>
</reference>
<dbReference type="OMA" id="CENRERH"/>
<dbReference type="Gene3D" id="1.25.40.420">
    <property type="match status" value="1"/>
</dbReference>
<dbReference type="OrthoDB" id="2359033at2759"/>
<dbReference type="PANTHER" id="PTHR24410:SF23">
    <property type="entry name" value="BTB DOMAIN-CONTAINING PROTEIN-RELATED"/>
    <property type="match status" value="1"/>
</dbReference>
<dbReference type="InterPro" id="IPR000210">
    <property type="entry name" value="BTB/POZ_dom"/>
</dbReference>
<dbReference type="InterPro" id="IPR001870">
    <property type="entry name" value="B30.2/SPRY"/>
</dbReference>
<dbReference type="SUPFAM" id="SSF46934">
    <property type="entry name" value="UBA-like"/>
    <property type="match status" value="1"/>
</dbReference>
<dbReference type="KEGG" id="acan:ACA1_369820"/>
<organism evidence="3 4">
    <name type="scientific">Acanthamoeba castellanii (strain ATCC 30010 / Neff)</name>
    <dbReference type="NCBI Taxonomy" id="1257118"/>
    <lineage>
        <taxon>Eukaryota</taxon>
        <taxon>Amoebozoa</taxon>
        <taxon>Discosea</taxon>
        <taxon>Longamoebia</taxon>
        <taxon>Centramoebida</taxon>
        <taxon>Acanthamoebidae</taxon>
        <taxon>Acanthamoeba</taxon>
    </lineage>
</organism>